<evidence type="ECO:0000313" key="1">
    <source>
        <dbReference type="EMBL" id="SFB13714.1"/>
    </source>
</evidence>
<gene>
    <name evidence="1" type="ORF">SAMN05216587_11513</name>
</gene>
<dbReference type="AlphaFoldDB" id="A0A1I0YK56"/>
<dbReference type="EMBL" id="FOJX01000015">
    <property type="protein sequence ID" value="SFB13714.1"/>
    <property type="molecule type" value="Genomic_DNA"/>
</dbReference>
<reference evidence="1 2" key="1">
    <citation type="submission" date="2016-10" db="EMBL/GenBank/DDBJ databases">
        <authorList>
            <person name="de Groot N.N."/>
        </authorList>
    </citation>
    <scope>NUCLEOTIDE SEQUENCE [LARGE SCALE GENOMIC DNA]</scope>
    <source>
        <strain evidence="1 2">L14</strain>
    </source>
</reference>
<accession>A0A1I0YK56</accession>
<organism evidence="1 2">
    <name type="scientific">Selenomonas ruminantium</name>
    <dbReference type="NCBI Taxonomy" id="971"/>
    <lineage>
        <taxon>Bacteria</taxon>
        <taxon>Bacillati</taxon>
        <taxon>Bacillota</taxon>
        <taxon>Negativicutes</taxon>
        <taxon>Selenomonadales</taxon>
        <taxon>Selenomonadaceae</taxon>
        <taxon>Selenomonas</taxon>
    </lineage>
</organism>
<protein>
    <submittedName>
        <fullName evidence="1">Uncharacterized protein</fullName>
    </submittedName>
</protein>
<dbReference type="RefSeq" id="WP_074817269.1">
    <property type="nucleotide sequence ID" value="NZ_FOJX01000015.1"/>
</dbReference>
<sequence length="120" mass="14323">MLDFVFITKENNTQSFPLTEDEYREFILMGIEKAGKYQNKKVCVEGDDYDVEVMELNEENRENVLNLLNKYIWDLLSKVYKKIDGQSVRTSLVDFDVLRKFKDFKIQIENENNKWLSINP</sequence>
<dbReference type="Proteomes" id="UP000183843">
    <property type="component" value="Unassembled WGS sequence"/>
</dbReference>
<evidence type="ECO:0000313" key="2">
    <source>
        <dbReference type="Proteomes" id="UP000183843"/>
    </source>
</evidence>
<name>A0A1I0YK56_SELRU</name>
<proteinExistence type="predicted"/>